<evidence type="ECO:0000313" key="1">
    <source>
        <dbReference type="EMBL" id="KAK8857819.1"/>
    </source>
</evidence>
<accession>A0ABR2I5M9</accession>
<organism evidence="1 2">
    <name type="scientific">Tritrichomonas musculus</name>
    <dbReference type="NCBI Taxonomy" id="1915356"/>
    <lineage>
        <taxon>Eukaryota</taxon>
        <taxon>Metamonada</taxon>
        <taxon>Parabasalia</taxon>
        <taxon>Tritrichomonadida</taxon>
        <taxon>Tritrichomonadidae</taxon>
        <taxon>Tritrichomonas</taxon>
    </lineage>
</organism>
<keyword evidence="2" id="KW-1185">Reference proteome</keyword>
<comment type="caution">
    <text evidence="1">The sequence shown here is derived from an EMBL/GenBank/DDBJ whole genome shotgun (WGS) entry which is preliminary data.</text>
</comment>
<evidence type="ECO:0000313" key="2">
    <source>
        <dbReference type="Proteomes" id="UP001470230"/>
    </source>
</evidence>
<name>A0ABR2I5M9_9EUKA</name>
<dbReference type="EMBL" id="JAPFFF010000019">
    <property type="protein sequence ID" value="KAK8857819.1"/>
    <property type="molecule type" value="Genomic_DNA"/>
</dbReference>
<reference evidence="1 2" key="1">
    <citation type="submission" date="2024-04" db="EMBL/GenBank/DDBJ databases">
        <title>Tritrichomonas musculus Genome.</title>
        <authorList>
            <person name="Alves-Ferreira E."/>
            <person name="Grigg M."/>
            <person name="Lorenzi H."/>
            <person name="Galac M."/>
        </authorList>
    </citation>
    <scope>NUCLEOTIDE SEQUENCE [LARGE SCALE GENOMIC DNA]</scope>
    <source>
        <strain evidence="1 2">EAF2021</strain>
    </source>
</reference>
<gene>
    <name evidence="1" type="ORF">M9Y10_012913</name>
</gene>
<sequence length="71" mass="8233">MSMNSEISFDHQPISTVHITTLDDDFIENVNRIDEIILDDSIENNKTESNESYIDQALSESEIYLENDFSF</sequence>
<dbReference type="Proteomes" id="UP001470230">
    <property type="component" value="Unassembled WGS sequence"/>
</dbReference>
<protein>
    <submittedName>
        <fullName evidence="1">Uncharacterized protein</fullName>
    </submittedName>
</protein>
<proteinExistence type="predicted"/>